<dbReference type="Proteomes" id="UP000319210">
    <property type="component" value="Unassembled WGS sequence"/>
</dbReference>
<dbReference type="AlphaFoldDB" id="A0A4Y3R2Y8"/>
<sequence>MVTEETPRTSLDKQPSAGRVPAPAPVAQADVRASDADRDRVADILREALAEGRLDAEEHSERVDAVYAAKTMGELEPLVRDLPAGQDGSRSAGGQSREPAGERPYSSASAKFTAAYSTSDAGEDDSAENLVAIFGGSVRKGRWRVPRKVNAFALFGGVEIDLTEALFEHRHVVINATAIFGGVEIRVPENVTLQQKGSGIFGGFDVKVTESPDPEAPTVLVQGAGIFGGVEAKPKRGKFIENLRERFRKEM</sequence>
<evidence type="ECO:0000313" key="4">
    <source>
        <dbReference type="EMBL" id="GEB52106.1"/>
    </source>
</evidence>
<dbReference type="PANTHER" id="PTHR40763:SF4">
    <property type="entry name" value="DUF1707 DOMAIN-CONTAINING PROTEIN"/>
    <property type="match status" value="1"/>
</dbReference>
<gene>
    <name evidence="4" type="ORF">SCA03_46570</name>
</gene>
<feature type="region of interest" description="Disordered" evidence="1">
    <location>
        <begin position="1"/>
        <end position="38"/>
    </location>
</feature>
<dbReference type="InterPro" id="IPR012551">
    <property type="entry name" value="DUF1707_SHOCT-like"/>
</dbReference>
<evidence type="ECO:0000256" key="1">
    <source>
        <dbReference type="SAM" id="MobiDB-lite"/>
    </source>
</evidence>
<organism evidence="4 5">
    <name type="scientific">Streptomyces cacaoi</name>
    <dbReference type="NCBI Taxonomy" id="1898"/>
    <lineage>
        <taxon>Bacteria</taxon>
        <taxon>Bacillati</taxon>
        <taxon>Actinomycetota</taxon>
        <taxon>Actinomycetes</taxon>
        <taxon>Kitasatosporales</taxon>
        <taxon>Streptomycetaceae</taxon>
        <taxon>Streptomyces</taxon>
    </lineage>
</organism>
<evidence type="ECO:0000313" key="5">
    <source>
        <dbReference type="Proteomes" id="UP000319210"/>
    </source>
</evidence>
<accession>A0A4Y3R2Y8</accession>
<proteinExistence type="predicted"/>
<feature type="compositionally biased region" description="Basic and acidic residues" evidence="1">
    <location>
        <begin position="1"/>
        <end position="11"/>
    </location>
</feature>
<evidence type="ECO:0000259" key="3">
    <source>
        <dbReference type="Pfam" id="PF09922"/>
    </source>
</evidence>
<dbReference type="Pfam" id="PF08044">
    <property type="entry name" value="DUF1707"/>
    <property type="match status" value="1"/>
</dbReference>
<dbReference type="Pfam" id="PF09922">
    <property type="entry name" value="LiaF-like_C"/>
    <property type="match status" value="1"/>
</dbReference>
<feature type="region of interest" description="Disordered" evidence="1">
    <location>
        <begin position="81"/>
        <end position="108"/>
    </location>
</feature>
<dbReference type="PANTHER" id="PTHR40763">
    <property type="entry name" value="MEMBRANE PROTEIN-RELATED"/>
    <property type="match status" value="1"/>
</dbReference>
<dbReference type="EMBL" id="BJMM01000027">
    <property type="protein sequence ID" value="GEB52106.1"/>
    <property type="molecule type" value="Genomic_DNA"/>
</dbReference>
<comment type="caution">
    <text evidence="4">The sequence shown here is derived from an EMBL/GenBank/DDBJ whole genome shotgun (WGS) entry which is preliminary data.</text>
</comment>
<feature type="compositionally biased region" description="Low complexity" evidence="1">
    <location>
        <begin position="17"/>
        <end position="31"/>
    </location>
</feature>
<evidence type="ECO:0000259" key="2">
    <source>
        <dbReference type="Pfam" id="PF08044"/>
    </source>
</evidence>
<dbReference type="InterPro" id="IPR024425">
    <property type="entry name" value="LiaF-like_C"/>
</dbReference>
<name>A0A4Y3R2Y8_STRCI</name>
<feature type="domain" description="Cell wall-active antibiotics response LiaF-like C-terminal" evidence="3">
    <location>
        <begin position="139"/>
        <end position="209"/>
    </location>
</feature>
<keyword evidence="5" id="KW-1185">Reference proteome</keyword>
<feature type="domain" description="DUF1707" evidence="2">
    <location>
        <begin position="31"/>
        <end position="83"/>
    </location>
</feature>
<protein>
    <submittedName>
        <fullName evidence="4">Uncharacterized protein</fullName>
    </submittedName>
</protein>
<reference evidence="4 5" key="1">
    <citation type="submission" date="2019-06" db="EMBL/GenBank/DDBJ databases">
        <title>Whole genome shotgun sequence of Streptomyces cacaoi subsp. cacaoi NBRC 12748.</title>
        <authorList>
            <person name="Hosoyama A."/>
            <person name="Uohara A."/>
            <person name="Ohji S."/>
            <person name="Ichikawa N."/>
        </authorList>
    </citation>
    <scope>NUCLEOTIDE SEQUENCE [LARGE SCALE GENOMIC DNA]</scope>
    <source>
        <strain evidence="4 5">NBRC 12748</strain>
    </source>
</reference>